<accession>A0A5A5TFS3</accession>
<dbReference type="SUPFAM" id="SSF53335">
    <property type="entry name" value="S-adenosyl-L-methionine-dependent methyltransferases"/>
    <property type="match status" value="1"/>
</dbReference>
<dbReference type="PANTHER" id="PTHR43591:SF24">
    <property type="entry name" value="2-METHOXY-6-POLYPRENYL-1,4-BENZOQUINOL METHYLASE, MITOCHONDRIAL"/>
    <property type="match status" value="1"/>
</dbReference>
<dbReference type="InterPro" id="IPR029063">
    <property type="entry name" value="SAM-dependent_MTases_sf"/>
</dbReference>
<evidence type="ECO:0000313" key="2">
    <source>
        <dbReference type="EMBL" id="GCF09996.1"/>
    </source>
</evidence>
<proteinExistence type="predicted"/>
<evidence type="ECO:0000259" key="1">
    <source>
        <dbReference type="Pfam" id="PF13847"/>
    </source>
</evidence>
<keyword evidence="3" id="KW-1185">Reference proteome</keyword>
<dbReference type="AlphaFoldDB" id="A0A5A5TFS3"/>
<dbReference type="Gene3D" id="3.40.50.150">
    <property type="entry name" value="Vaccinia Virus protein VP39"/>
    <property type="match status" value="1"/>
</dbReference>
<dbReference type="Pfam" id="PF13847">
    <property type="entry name" value="Methyltransf_31"/>
    <property type="match status" value="1"/>
</dbReference>
<name>A0A5A5TFS3_9CHLR</name>
<comment type="caution">
    <text evidence="2">The sequence shown here is derived from an EMBL/GenBank/DDBJ whole genome shotgun (WGS) entry which is preliminary data.</text>
</comment>
<sequence>MSASEHSFEDGGYVIDVEEVAETVRLVEQDRLMTQSMGGLLAEQPEVLLHAENVLDIGCGPGEWAIEIAHQHPNIGVIGIDINQMMITHAFTSARGRGIENVTFELMDALAPLNFQDASFDLVNARTILAFMNTTTWPPLLQECRRILKPGGILRLSEIEVTITNSSALQRLNGMISQAMARQKRSFSVDGQTYGIGYILPSLLKQAGYVDVERCSFILDTEYSSATYQGLLRDTELTYRLIKPYLLKSHDISEAEYETLFLQMQIEMRSEDFICCSFGLTAWGKTPV</sequence>
<dbReference type="InterPro" id="IPR025714">
    <property type="entry name" value="Methyltranfer_dom"/>
</dbReference>
<gene>
    <name evidence="2" type="ORF">KDI_35600</name>
</gene>
<dbReference type="RefSeq" id="WP_172632214.1">
    <property type="nucleotide sequence ID" value="NZ_BIXY01000056.1"/>
</dbReference>
<dbReference type="GO" id="GO:0008168">
    <property type="term" value="F:methyltransferase activity"/>
    <property type="evidence" value="ECO:0007669"/>
    <property type="project" value="TreeGrafter"/>
</dbReference>
<organism evidence="2 3">
    <name type="scientific">Dictyobacter arantiisoli</name>
    <dbReference type="NCBI Taxonomy" id="2014874"/>
    <lineage>
        <taxon>Bacteria</taxon>
        <taxon>Bacillati</taxon>
        <taxon>Chloroflexota</taxon>
        <taxon>Ktedonobacteria</taxon>
        <taxon>Ktedonobacterales</taxon>
        <taxon>Dictyobacteraceae</taxon>
        <taxon>Dictyobacter</taxon>
    </lineage>
</organism>
<dbReference type="CDD" id="cd02440">
    <property type="entry name" value="AdoMet_MTases"/>
    <property type="match status" value="1"/>
</dbReference>
<reference evidence="2 3" key="1">
    <citation type="submission" date="2019-01" db="EMBL/GenBank/DDBJ databases">
        <title>Draft genome sequence of Dictyobacter sp. Uno17.</title>
        <authorList>
            <person name="Wang C.M."/>
            <person name="Zheng Y."/>
            <person name="Sakai Y."/>
            <person name="Abe K."/>
            <person name="Yokota A."/>
            <person name="Yabe S."/>
        </authorList>
    </citation>
    <scope>NUCLEOTIDE SEQUENCE [LARGE SCALE GENOMIC DNA]</scope>
    <source>
        <strain evidence="2 3">Uno17</strain>
    </source>
</reference>
<dbReference type="Proteomes" id="UP000322530">
    <property type="component" value="Unassembled WGS sequence"/>
</dbReference>
<protein>
    <recommendedName>
        <fullName evidence="1">Methyltransferase domain-containing protein</fullName>
    </recommendedName>
</protein>
<dbReference type="PANTHER" id="PTHR43591">
    <property type="entry name" value="METHYLTRANSFERASE"/>
    <property type="match status" value="1"/>
</dbReference>
<feature type="domain" description="Methyltransferase" evidence="1">
    <location>
        <begin position="52"/>
        <end position="179"/>
    </location>
</feature>
<evidence type="ECO:0000313" key="3">
    <source>
        <dbReference type="Proteomes" id="UP000322530"/>
    </source>
</evidence>
<dbReference type="EMBL" id="BIXY01000056">
    <property type="protein sequence ID" value="GCF09996.1"/>
    <property type="molecule type" value="Genomic_DNA"/>
</dbReference>